<dbReference type="InterPro" id="IPR036942">
    <property type="entry name" value="Beta-barrel_TonB_sf"/>
</dbReference>
<dbReference type="InterPro" id="IPR012910">
    <property type="entry name" value="Plug_dom"/>
</dbReference>
<dbReference type="Pfam" id="PF25183">
    <property type="entry name" value="OMP_b-brl_4"/>
    <property type="match status" value="2"/>
</dbReference>
<evidence type="ECO:0000256" key="2">
    <source>
        <dbReference type="ARBA" id="ARBA00022448"/>
    </source>
</evidence>
<protein>
    <submittedName>
        <fullName evidence="8">Uncharacterized protein</fullName>
    </submittedName>
</protein>
<gene>
    <name evidence="8" type="ORF">METZ01_LOCUS14425</name>
</gene>
<evidence type="ECO:0000256" key="3">
    <source>
        <dbReference type="ARBA" id="ARBA00022692"/>
    </source>
</evidence>
<dbReference type="Gene3D" id="2.40.170.20">
    <property type="entry name" value="TonB-dependent receptor, beta-barrel domain"/>
    <property type="match status" value="1"/>
</dbReference>
<evidence type="ECO:0000259" key="6">
    <source>
        <dbReference type="Pfam" id="PF07715"/>
    </source>
</evidence>
<dbReference type="Pfam" id="PF13620">
    <property type="entry name" value="CarboxypepD_reg"/>
    <property type="match status" value="1"/>
</dbReference>
<sequence length="750" mass="82429">MREIPMTKRFYSFLLTALFVLSSTSVFADVGTTSSLRGVVNVGGATVTAEHTPTGATKSKSTSADGAFYLSNLPIGGPYEITVSASGYQTETLGGIYLQLNKTSEVTVSLASSDVEEITVTGSVPEGSIRMGSGTFLDREAIDGIPTINRSIADIAKMDPRVSINSGSSRYSEISVMGANNKFNDFTIDGVSFNDPFGLNPNGFGSMRNPIGFEFIDQISVDVTPFDVSRGNTTGGSIATVTKSGSNEFHGSVFYIERDEDNIGDSPDGSEFPEFSEETMGFTFSGPIIKDRLFFFVGYEEFESASPSLWGTKDSNAVNKAEVLTTAMADQIKGIAMSRYNYDPGVITGFATPETAEKTMLKLNANITDDHRAIFLYTKDEDLYPRKYNGGPTVFSNNYYLKPPETDRFTLTLYSDWNDRLSTKIQYTNYELKEDDHSIGDPFFPEVNITVTDDSGSQDNVYLGGDRYRGANFINIESDYINLKATYDLGNHVITAGVDLEDTSVYNLFIARYNGEVQFPSIADFEAGTYDYLRFHVPSTGISDVDSVAAIFDIEKTTFYIQDKIYLGDLMINVGVRYDQIETPDKPLLNTKWVSKYGLNNNEAFDFDSIQPRVGFNWDISESVFGNVDKIIKAEVRGGYGLFSGRIPNVWYSNAYTRSGGLSDYVKVKYPGYTKALSPWNCAGGDCTVGPMPAGDPSFFWMGAGSNYKISSPPYMNDAQGTDPNFKAPASWRMNLALDIVTDGGYEMTF</sequence>
<dbReference type="InterPro" id="IPR039426">
    <property type="entry name" value="TonB-dep_rcpt-like"/>
</dbReference>
<keyword evidence="4" id="KW-0472">Membrane</keyword>
<dbReference type="PANTHER" id="PTHR30069:SF46">
    <property type="entry name" value="OAR PROTEIN"/>
    <property type="match status" value="1"/>
</dbReference>
<evidence type="ECO:0000256" key="5">
    <source>
        <dbReference type="ARBA" id="ARBA00023237"/>
    </source>
</evidence>
<dbReference type="EMBL" id="UINC01000812">
    <property type="protein sequence ID" value="SUZ61571.1"/>
    <property type="molecule type" value="Genomic_DNA"/>
</dbReference>
<keyword evidence="5" id="KW-0998">Cell outer membrane</keyword>
<keyword evidence="3" id="KW-0812">Transmembrane</keyword>
<dbReference type="Pfam" id="PF07715">
    <property type="entry name" value="Plug"/>
    <property type="match status" value="1"/>
</dbReference>
<dbReference type="PANTHER" id="PTHR30069">
    <property type="entry name" value="TONB-DEPENDENT OUTER MEMBRANE RECEPTOR"/>
    <property type="match status" value="1"/>
</dbReference>
<organism evidence="8">
    <name type="scientific">marine metagenome</name>
    <dbReference type="NCBI Taxonomy" id="408172"/>
    <lineage>
        <taxon>unclassified sequences</taxon>
        <taxon>metagenomes</taxon>
        <taxon>ecological metagenomes</taxon>
    </lineage>
</organism>
<dbReference type="GO" id="GO:0009279">
    <property type="term" value="C:cell outer membrane"/>
    <property type="evidence" value="ECO:0007669"/>
    <property type="project" value="UniProtKB-SubCell"/>
</dbReference>
<name>A0A381P3T0_9ZZZZ</name>
<dbReference type="InterPro" id="IPR037066">
    <property type="entry name" value="Plug_dom_sf"/>
</dbReference>
<feature type="domain" description="TonB-dependent transporter Oar-like beta-barrel" evidence="7">
    <location>
        <begin position="442"/>
        <end position="738"/>
    </location>
</feature>
<dbReference type="SUPFAM" id="SSF49464">
    <property type="entry name" value="Carboxypeptidase regulatory domain-like"/>
    <property type="match status" value="1"/>
</dbReference>
<comment type="subcellular location">
    <subcellularLocation>
        <location evidence="1">Cell outer membrane</location>
        <topology evidence="1">Multi-pass membrane protein</topology>
    </subcellularLocation>
</comment>
<feature type="non-terminal residue" evidence="8">
    <location>
        <position position="1"/>
    </location>
</feature>
<reference evidence="8" key="1">
    <citation type="submission" date="2018-05" db="EMBL/GenBank/DDBJ databases">
        <authorList>
            <person name="Lanie J.A."/>
            <person name="Ng W.-L."/>
            <person name="Kazmierczak K.M."/>
            <person name="Andrzejewski T.M."/>
            <person name="Davidsen T.M."/>
            <person name="Wayne K.J."/>
            <person name="Tettelin H."/>
            <person name="Glass J.I."/>
            <person name="Rusch D."/>
            <person name="Podicherti R."/>
            <person name="Tsui H.-C.T."/>
            <person name="Winkler M.E."/>
        </authorList>
    </citation>
    <scope>NUCLEOTIDE SEQUENCE</scope>
</reference>
<evidence type="ECO:0000313" key="8">
    <source>
        <dbReference type="EMBL" id="SUZ61571.1"/>
    </source>
</evidence>
<accession>A0A381P3T0</accession>
<dbReference type="InterPro" id="IPR057601">
    <property type="entry name" value="Oar-like_b-barrel"/>
</dbReference>
<evidence type="ECO:0000259" key="7">
    <source>
        <dbReference type="Pfam" id="PF25183"/>
    </source>
</evidence>
<proteinExistence type="predicted"/>
<dbReference type="Gene3D" id="2.170.130.10">
    <property type="entry name" value="TonB-dependent receptor, plug domain"/>
    <property type="match status" value="1"/>
</dbReference>
<dbReference type="GO" id="GO:0044718">
    <property type="term" value="P:siderophore transmembrane transport"/>
    <property type="evidence" value="ECO:0007669"/>
    <property type="project" value="TreeGrafter"/>
</dbReference>
<feature type="non-terminal residue" evidence="8">
    <location>
        <position position="750"/>
    </location>
</feature>
<dbReference type="GO" id="GO:0015344">
    <property type="term" value="F:siderophore uptake transmembrane transporter activity"/>
    <property type="evidence" value="ECO:0007669"/>
    <property type="project" value="TreeGrafter"/>
</dbReference>
<dbReference type="AlphaFoldDB" id="A0A381P3T0"/>
<dbReference type="Gene3D" id="2.60.40.1120">
    <property type="entry name" value="Carboxypeptidase-like, regulatory domain"/>
    <property type="match status" value="1"/>
</dbReference>
<dbReference type="SUPFAM" id="SSF56935">
    <property type="entry name" value="Porins"/>
    <property type="match status" value="1"/>
</dbReference>
<evidence type="ECO:0000256" key="4">
    <source>
        <dbReference type="ARBA" id="ARBA00023136"/>
    </source>
</evidence>
<feature type="domain" description="TonB-dependent transporter Oar-like beta-barrel" evidence="7">
    <location>
        <begin position="241"/>
        <end position="439"/>
    </location>
</feature>
<keyword evidence="2" id="KW-0813">Transport</keyword>
<evidence type="ECO:0000256" key="1">
    <source>
        <dbReference type="ARBA" id="ARBA00004571"/>
    </source>
</evidence>
<dbReference type="InterPro" id="IPR008969">
    <property type="entry name" value="CarboxyPept-like_regulatory"/>
</dbReference>
<feature type="domain" description="TonB-dependent receptor plug" evidence="6">
    <location>
        <begin position="138"/>
        <end position="235"/>
    </location>
</feature>